<dbReference type="STRING" id="47428.A0A284R9K2"/>
<feature type="compositionally biased region" description="Acidic residues" evidence="1">
    <location>
        <begin position="430"/>
        <end position="440"/>
    </location>
</feature>
<gene>
    <name evidence="2" type="ORF">ARMOST_08753</name>
</gene>
<protein>
    <submittedName>
        <fullName evidence="2">Uncharacterized protein</fullName>
    </submittedName>
</protein>
<dbReference type="EMBL" id="FUEG01000006">
    <property type="protein sequence ID" value="SJL05386.1"/>
    <property type="molecule type" value="Genomic_DNA"/>
</dbReference>
<proteinExistence type="predicted"/>
<dbReference type="OMA" id="QANTHYT"/>
<evidence type="ECO:0000313" key="3">
    <source>
        <dbReference type="Proteomes" id="UP000219338"/>
    </source>
</evidence>
<name>A0A284R9K2_ARMOS</name>
<dbReference type="Proteomes" id="UP000219338">
    <property type="component" value="Unassembled WGS sequence"/>
</dbReference>
<feature type="region of interest" description="Disordered" evidence="1">
    <location>
        <begin position="408"/>
        <end position="476"/>
    </location>
</feature>
<accession>A0A284R9K2</accession>
<dbReference type="OrthoDB" id="3235609at2759"/>
<keyword evidence="3" id="KW-1185">Reference proteome</keyword>
<evidence type="ECO:0000256" key="1">
    <source>
        <dbReference type="SAM" id="MobiDB-lite"/>
    </source>
</evidence>
<evidence type="ECO:0000313" key="2">
    <source>
        <dbReference type="EMBL" id="SJL05386.1"/>
    </source>
</evidence>
<feature type="compositionally biased region" description="Acidic residues" evidence="1">
    <location>
        <begin position="464"/>
        <end position="476"/>
    </location>
</feature>
<dbReference type="AlphaFoldDB" id="A0A284R9K2"/>
<reference evidence="3" key="1">
    <citation type="journal article" date="2017" name="Nat. Ecol. Evol.">
        <title>Genome expansion and lineage-specific genetic innovations in the forest pathogenic fungi Armillaria.</title>
        <authorList>
            <person name="Sipos G."/>
            <person name="Prasanna A.N."/>
            <person name="Walter M.C."/>
            <person name="O'Connor E."/>
            <person name="Balint B."/>
            <person name="Krizsan K."/>
            <person name="Kiss B."/>
            <person name="Hess J."/>
            <person name="Varga T."/>
            <person name="Slot J."/>
            <person name="Riley R."/>
            <person name="Boka B."/>
            <person name="Rigling D."/>
            <person name="Barry K."/>
            <person name="Lee J."/>
            <person name="Mihaltcheva S."/>
            <person name="LaButti K."/>
            <person name="Lipzen A."/>
            <person name="Waldron R."/>
            <person name="Moloney N.M."/>
            <person name="Sperisen C."/>
            <person name="Kredics L."/>
            <person name="Vagvoelgyi C."/>
            <person name="Patrignani A."/>
            <person name="Fitzpatrick D."/>
            <person name="Nagy I."/>
            <person name="Doyle S."/>
            <person name="Anderson J.B."/>
            <person name="Grigoriev I.V."/>
            <person name="Gueldener U."/>
            <person name="Muensterkoetter M."/>
            <person name="Nagy L.G."/>
        </authorList>
    </citation>
    <scope>NUCLEOTIDE SEQUENCE [LARGE SCALE GENOMIC DNA]</scope>
    <source>
        <strain evidence="3">C18/9</strain>
    </source>
</reference>
<organism evidence="2 3">
    <name type="scientific">Armillaria ostoyae</name>
    <name type="common">Armillaria root rot fungus</name>
    <dbReference type="NCBI Taxonomy" id="47428"/>
    <lineage>
        <taxon>Eukaryota</taxon>
        <taxon>Fungi</taxon>
        <taxon>Dikarya</taxon>
        <taxon>Basidiomycota</taxon>
        <taxon>Agaricomycotina</taxon>
        <taxon>Agaricomycetes</taxon>
        <taxon>Agaricomycetidae</taxon>
        <taxon>Agaricales</taxon>
        <taxon>Marasmiineae</taxon>
        <taxon>Physalacriaceae</taxon>
        <taxon>Armillaria</taxon>
    </lineage>
</organism>
<sequence>MKYGREHHTIRRVRRRSTDLPKLEVLVSPTSFRLEVPGGHSLGGFENRRLDFSWADRGQFWDHSKLARDVFSIAKGGPIQLALGITNTGASYLLIPERQAKDIARNCRLRYPYPDKSLTASDFESISPIEFNNSDELSKKLGSLASTKNKNRKNGIAQMDTSKANKGYDAIAMDPDRRNDGLYRPLFEHGRVLYRLKKNILDENLVEVERSPWLETFRMCSFIYNRWQSGSPTILDIGLAEGAPGWLDPPPAVRQIVIRRNARLDEGKRDTFMYGTPEETDDDGATRTVQDFFRKRDSGPMLLLVCGRKDTLEVLNQCYDVDSTAWGNGLKDLLQPSSRTRSQHPVYVVDVKEMALKHLKVDEQQLKTVHLICAKLGLIAGGQIKTVSAGNDSRRIFDAWTVLVEGPAIDEERQPREQPLYTAPPLANNDGDDPDSDFDPNDIVQQAPAPTASTHTGQSGDGYLYDEDSDYGDDSE</sequence>